<dbReference type="Proteomes" id="UP000799776">
    <property type="component" value="Unassembled WGS sequence"/>
</dbReference>
<evidence type="ECO:0000313" key="2">
    <source>
        <dbReference type="EMBL" id="KAF2083713.1"/>
    </source>
</evidence>
<feature type="compositionally biased region" description="Polar residues" evidence="1">
    <location>
        <begin position="41"/>
        <end position="78"/>
    </location>
</feature>
<evidence type="ECO:0000313" key="3">
    <source>
        <dbReference type="Proteomes" id="UP000799776"/>
    </source>
</evidence>
<keyword evidence="3" id="KW-1185">Reference proteome</keyword>
<organism evidence="2 3">
    <name type="scientific">Saccharata proteae CBS 121410</name>
    <dbReference type="NCBI Taxonomy" id="1314787"/>
    <lineage>
        <taxon>Eukaryota</taxon>
        <taxon>Fungi</taxon>
        <taxon>Dikarya</taxon>
        <taxon>Ascomycota</taxon>
        <taxon>Pezizomycotina</taxon>
        <taxon>Dothideomycetes</taxon>
        <taxon>Dothideomycetes incertae sedis</taxon>
        <taxon>Botryosphaeriales</taxon>
        <taxon>Saccharataceae</taxon>
        <taxon>Saccharata</taxon>
    </lineage>
</organism>
<dbReference type="EMBL" id="ML978762">
    <property type="protein sequence ID" value="KAF2083713.1"/>
    <property type="molecule type" value="Genomic_DNA"/>
</dbReference>
<accession>A0A9P4LW64</accession>
<feature type="compositionally biased region" description="Low complexity" evidence="1">
    <location>
        <begin position="18"/>
        <end position="29"/>
    </location>
</feature>
<feature type="region of interest" description="Disordered" evidence="1">
    <location>
        <begin position="1"/>
        <end position="87"/>
    </location>
</feature>
<sequence>MPCESLTPVRVRGKRKAASSTSSTSTTATKRPRGRPLIKLQTPTSSVPSTRSNTPASETSMASNVQKRGTSAPLSLTEPTKKTRRRRKLAPLEQMPAEILQEILWRSLNPEMPLASPVLASKLDSEHVRMEFCMRAIYRTGRLKMVPVTKERRQYLEEQERRRAVLDDQYTMQIVERPEAQERQRMELQSQLLRRRFFTTDFLQKYVDKAEATWDAEHPAPCKVEYYHAYCDRGIRLLEYLEIYGFARGAYMPEKFLKGPVEKSKIKKWIWSYLALILKLDTEHSPTSEETLMEALREAILRNDREMLESMMRLAVENGILPTTDMLRIAVMEVSNPDPRLIREILESSKYHQPDDQRTFYSIDRMDPQIWAWIEQRGESVKWFRDMYFSYPD</sequence>
<gene>
    <name evidence="2" type="ORF">K490DRAFT_69543</name>
</gene>
<protein>
    <submittedName>
        <fullName evidence="2">Uncharacterized protein</fullName>
    </submittedName>
</protein>
<name>A0A9P4LW64_9PEZI</name>
<reference evidence="2" key="1">
    <citation type="journal article" date="2020" name="Stud. Mycol.">
        <title>101 Dothideomycetes genomes: a test case for predicting lifestyles and emergence of pathogens.</title>
        <authorList>
            <person name="Haridas S."/>
            <person name="Albert R."/>
            <person name="Binder M."/>
            <person name="Bloem J."/>
            <person name="Labutti K."/>
            <person name="Salamov A."/>
            <person name="Andreopoulos B."/>
            <person name="Baker S."/>
            <person name="Barry K."/>
            <person name="Bills G."/>
            <person name="Bluhm B."/>
            <person name="Cannon C."/>
            <person name="Castanera R."/>
            <person name="Culley D."/>
            <person name="Daum C."/>
            <person name="Ezra D."/>
            <person name="Gonzalez J."/>
            <person name="Henrissat B."/>
            <person name="Kuo A."/>
            <person name="Liang C."/>
            <person name="Lipzen A."/>
            <person name="Lutzoni F."/>
            <person name="Magnuson J."/>
            <person name="Mondo S."/>
            <person name="Nolan M."/>
            <person name="Ohm R."/>
            <person name="Pangilinan J."/>
            <person name="Park H.-J."/>
            <person name="Ramirez L."/>
            <person name="Alfaro M."/>
            <person name="Sun H."/>
            <person name="Tritt A."/>
            <person name="Yoshinaga Y."/>
            <person name="Zwiers L.-H."/>
            <person name="Turgeon B."/>
            <person name="Goodwin S."/>
            <person name="Spatafora J."/>
            <person name="Crous P."/>
            <person name="Grigoriev I."/>
        </authorList>
    </citation>
    <scope>NUCLEOTIDE SEQUENCE</scope>
    <source>
        <strain evidence="2">CBS 121410</strain>
    </source>
</reference>
<comment type="caution">
    <text evidence="2">The sequence shown here is derived from an EMBL/GenBank/DDBJ whole genome shotgun (WGS) entry which is preliminary data.</text>
</comment>
<proteinExistence type="predicted"/>
<evidence type="ECO:0000256" key="1">
    <source>
        <dbReference type="SAM" id="MobiDB-lite"/>
    </source>
</evidence>
<dbReference type="AlphaFoldDB" id="A0A9P4LW64"/>
<dbReference type="OrthoDB" id="1875589at2759"/>